<dbReference type="STRING" id="1385369.N825_12215"/>
<evidence type="ECO:0000313" key="8">
    <source>
        <dbReference type="Proteomes" id="UP000019486"/>
    </source>
</evidence>
<evidence type="ECO:0000256" key="2">
    <source>
        <dbReference type="ARBA" id="ARBA00022448"/>
    </source>
</evidence>
<reference evidence="7 8" key="1">
    <citation type="submission" date="2013-08" db="EMBL/GenBank/DDBJ databases">
        <title>The genome sequence of Skermanella stibiiresistens.</title>
        <authorList>
            <person name="Zhu W."/>
            <person name="Wang G."/>
        </authorList>
    </citation>
    <scope>NUCLEOTIDE SEQUENCE [LARGE SCALE GENOMIC DNA]</scope>
    <source>
        <strain evidence="7 8">SB22</strain>
    </source>
</reference>
<proteinExistence type="predicted"/>
<dbReference type="AlphaFoldDB" id="W9GXM2"/>
<dbReference type="Pfam" id="PF00005">
    <property type="entry name" value="ABC_tran"/>
    <property type="match status" value="2"/>
</dbReference>
<gene>
    <name evidence="7" type="ORF">N825_12215</name>
</gene>
<dbReference type="RefSeq" id="WP_084164939.1">
    <property type="nucleotide sequence ID" value="NZ_AVFL01000017.1"/>
</dbReference>
<dbReference type="Pfam" id="PF08352">
    <property type="entry name" value="oligo_HPY"/>
    <property type="match status" value="2"/>
</dbReference>
<feature type="domain" description="ABC transporter" evidence="6">
    <location>
        <begin position="15"/>
        <end position="263"/>
    </location>
</feature>
<protein>
    <submittedName>
        <fullName evidence="7">Peptide ABC transporter ATPase</fullName>
    </submittedName>
</protein>
<evidence type="ECO:0000256" key="4">
    <source>
        <dbReference type="ARBA" id="ARBA00022840"/>
    </source>
</evidence>
<organism evidence="7 8">
    <name type="scientific">Skermanella stibiiresistens SB22</name>
    <dbReference type="NCBI Taxonomy" id="1385369"/>
    <lineage>
        <taxon>Bacteria</taxon>
        <taxon>Pseudomonadati</taxon>
        <taxon>Pseudomonadota</taxon>
        <taxon>Alphaproteobacteria</taxon>
        <taxon>Rhodospirillales</taxon>
        <taxon>Azospirillaceae</taxon>
        <taxon>Skermanella</taxon>
    </lineage>
</organism>
<keyword evidence="2" id="KW-0813">Transport</keyword>
<dbReference type="Gene3D" id="3.40.50.300">
    <property type="entry name" value="P-loop containing nucleotide triphosphate hydrolases"/>
    <property type="match status" value="2"/>
</dbReference>
<dbReference type="OrthoDB" id="9802264at2"/>
<name>W9GXM2_9PROT</name>
<dbReference type="CDD" id="cd03257">
    <property type="entry name" value="ABC_NikE_OppD_transporters"/>
    <property type="match status" value="2"/>
</dbReference>
<feature type="region of interest" description="Disordered" evidence="5">
    <location>
        <begin position="613"/>
        <end position="635"/>
    </location>
</feature>
<keyword evidence="8" id="KW-1185">Reference proteome</keyword>
<dbReference type="PANTHER" id="PTHR43776">
    <property type="entry name" value="TRANSPORT ATP-BINDING PROTEIN"/>
    <property type="match status" value="1"/>
</dbReference>
<dbReference type="PROSITE" id="PS00211">
    <property type="entry name" value="ABC_TRANSPORTER_1"/>
    <property type="match status" value="2"/>
</dbReference>
<evidence type="ECO:0000256" key="5">
    <source>
        <dbReference type="SAM" id="MobiDB-lite"/>
    </source>
</evidence>
<keyword evidence="4" id="KW-0067">ATP-binding</keyword>
<dbReference type="GO" id="GO:0005886">
    <property type="term" value="C:plasma membrane"/>
    <property type="evidence" value="ECO:0007669"/>
    <property type="project" value="UniProtKB-SubCell"/>
</dbReference>
<dbReference type="InterPro" id="IPR013563">
    <property type="entry name" value="Oligopep_ABC_C"/>
</dbReference>
<feature type="domain" description="ABC transporter" evidence="6">
    <location>
        <begin position="294"/>
        <end position="544"/>
    </location>
</feature>
<comment type="subcellular location">
    <subcellularLocation>
        <location evidence="1">Cell inner membrane</location>
        <topology evidence="1">Peripheral membrane protein</topology>
    </subcellularLocation>
</comment>
<keyword evidence="3" id="KW-0547">Nucleotide-binding</keyword>
<dbReference type="GO" id="GO:0015833">
    <property type="term" value="P:peptide transport"/>
    <property type="evidence" value="ECO:0007669"/>
    <property type="project" value="InterPro"/>
</dbReference>
<dbReference type="NCBIfam" id="NF008453">
    <property type="entry name" value="PRK11308.1"/>
    <property type="match status" value="2"/>
</dbReference>
<dbReference type="Proteomes" id="UP000019486">
    <property type="component" value="Unassembled WGS sequence"/>
</dbReference>
<comment type="caution">
    <text evidence="7">The sequence shown here is derived from an EMBL/GenBank/DDBJ whole genome shotgun (WGS) entry which is preliminary data.</text>
</comment>
<dbReference type="GO" id="GO:0055085">
    <property type="term" value="P:transmembrane transport"/>
    <property type="evidence" value="ECO:0007669"/>
    <property type="project" value="UniProtKB-ARBA"/>
</dbReference>
<dbReference type="GO" id="GO:0016887">
    <property type="term" value="F:ATP hydrolysis activity"/>
    <property type="evidence" value="ECO:0007669"/>
    <property type="project" value="InterPro"/>
</dbReference>
<sequence length="635" mass="69596">MTAAVISPTLPVLDVRGLTVGVRQQAGFRPILHDISFTLMPREIVGIVGASGAGKTVLSKAVVNWLEAPLAIDGGEVRFEGADILGLAAGDMRRLRRRVAYVGANPMGALDPTLPVGRQIVEKLMAVVPGSSRRESERRAIELLEAVRIPSAKSRFHDYPSQFSGGMMQRALIVDALITNPALLVADNVTQPLDVTVGAQVIRLMKELARDFDTAVLFVSSSLPVAREAASRILVMGEGRIVEEQATEALIANPRHAYTVNLVEQTPKIWSGGAATQPQATQSLETGSDREVVISLRDVSQIYRVKKRDSFAGVNEVRAVRDVTFDIRRGDSFGIVGESGCGKSTLMRLLSRLELPESGELLCHGGDIGKLRGKGLLDFRKRLQLVLQDPFGSLPPRTAVGRMLEEPLRAHGWRDRKVIRERVLKVMGDVGLAPELYEELPLGLSAGQRQRINVARALVLDPEILIMDETLSALDQTEQFKLLDLFQKLQREYDLTYIFISHDLAMVRKVCNRVAVMYLGAVVELAENERLFFDPGHPYTKALLSAMPVLETRRYQPEDCLLDGEPPSPIDLPTGCCFKTRCPLAFDKCDTISPSLMARGNRNFAACHLVTSQAAPPNSQSGGQPGPRETEYQSA</sequence>
<dbReference type="GO" id="GO:0005524">
    <property type="term" value="F:ATP binding"/>
    <property type="evidence" value="ECO:0007669"/>
    <property type="project" value="UniProtKB-KW"/>
</dbReference>
<dbReference type="InterPro" id="IPR003439">
    <property type="entry name" value="ABC_transporter-like_ATP-bd"/>
</dbReference>
<dbReference type="InterPro" id="IPR027417">
    <property type="entry name" value="P-loop_NTPase"/>
</dbReference>
<evidence type="ECO:0000259" key="6">
    <source>
        <dbReference type="PROSITE" id="PS50893"/>
    </source>
</evidence>
<dbReference type="PROSITE" id="PS50893">
    <property type="entry name" value="ABC_TRANSPORTER_2"/>
    <property type="match status" value="2"/>
</dbReference>
<evidence type="ECO:0000313" key="7">
    <source>
        <dbReference type="EMBL" id="EWY38569.1"/>
    </source>
</evidence>
<dbReference type="PATRIC" id="fig|1385369.3.peg.4335"/>
<dbReference type="SUPFAM" id="SSF52540">
    <property type="entry name" value="P-loop containing nucleoside triphosphate hydrolases"/>
    <property type="match status" value="2"/>
</dbReference>
<dbReference type="InterPro" id="IPR017871">
    <property type="entry name" value="ABC_transporter-like_CS"/>
</dbReference>
<dbReference type="SMART" id="SM00382">
    <property type="entry name" value="AAA"/>
    <property type="match status" value="2"/>
</dbReference>
<evidence type="ECO:0000256" key="1">
    <source>
        <dbReference type="ARBA" id="ARBA00004417"/>
    </source>
</evidence>
<accession>W9GXM2</accession>
<dbReference type="InterPro" id="IPR003593">
    <property type="entry name" value="AAA+_ATPase"/>
</dbReference>
<dbReference type="InterPro" id="IPR050319">
    <property type="entry name" value="ABC_transp_ATP-bind"/>
</dbReference>
<dbReference type="NCBIfam" id="TIGR01727">
    <property type="entry name" value="oligo_HPY"/>
    <property type="match status" value="1"/>
</dbReference>
<dbReference type="EMBL" id="AVFL01000017">
    <property type="protein sequence ID" value="EWY38569.1"/>
    <property type="molecule type" value="Genomic_DNA"/>
</dbReference>
<evidence type="ECO:0000256" key="3">
    <source>
        <dbReference type="ARBA" id="ARBA00022741"/>
    </source>
</evidence>